<feature type="transmembrane region" description="Helical" evidence="1">
    <location>
        <begin position="167"/>
        <end position="188"/>
    </location>
</feature>
<dbReference type="SUPFAM" id="SSF48317">
    <property type="entry name" value="Acid phosphatase/Vanadium-dependent haloperoxidase"/>
    <property type="match status" value="1"/>
</dbReference>
<accession>A0A1I3CSM4</accession>
<dbReference type="InterPro" id="IPR000326">
    <property type="entry name" value="PAP2/HPO"/>
</dbReference>
<dbReference type="PANTHER" id="PTHR14969:SF13">
    <property type="entry name" value="AT30094P"/>
    <property type="match status" value="1"/>
</dbReference>
<feature type="transmembrane region" description="Helical" evidence="1">
    <location>
        <begin position="12"/>
        <end position="34"/>
    </location>
</feature>
<name>A0A1I3CSM4_9FLAO</name>
<keyword evidence="4" id="KW-1185">Reference proteome</keyword>
<feature type="transmembrane region" description="Helical" evidence="1">
    <location>
        <begin position="194"/>
        <end position="215"/>
    </location>
</feature>
<keyword evidence="1" id="KW-0472">Membrane</keyword>
<organism evidence="3 4">
    <name type="scientific">Halpernia frigidisoli</name>
    <dbReference type="NCBI Taxonomy" id="1125876"/>
    <lineage>
        <taxon>Bacteria</taxon>
        <taxon>Pseudomonadati</taxon>
        <taxon>Bacteroidota</taxon>
        <taxon>Flavobacteriia</taxon>
        <taxon>Flavobacteriales</taxon>
        <taxon>Weeksellaceae</taxon>
        <taxon>Chryseobacterium group</taxon>
        <taxon>Halpernia</taxon>
    </lineage>
</organism>
<evidence type="ECO:0000313" key="4">
    <source>
        <dbReference type="Proteomes" id="UP000198931"/>
    </source>
</evidence>
<dbReference type="Pfam" id="PF01569">
    <property type="entry name" value="PAP2"/>
    <property type="match status" value="1"/>
</dbReference>
<feature type="domain" description="Phosphatidic acid phosphatase type 2/haloperoxidase" evidence="2">
    <location>
        <begin position="96"/>
        <end position="208"/>
    </location>
</feature>
<dbReference type="Proteomes" id="UP000198931">
    <property type="component" value="Unassembled WGS sequence"/>
</dbReference>
<dbReference type="Gene3D" id="1.20.144.10">
    <property type="entry name" value="Phosphatidic acid phosphatase type 2/haloperoxidase"/>
    <property type="match status" value="2"/>
</dbReference>
<dbReference type="AlphaFoldDB" id="A0A1I3CSM4"/>
<dbReference type="SMART" id="SM00014">
    <property type="entry name" value="acidPPc"/>
    <property type="match status" value="1"/>
</dbReference>
<keyword evidence="1" id="KW-0812">Transmembrane</keyword>
<evidence type="ECO:0000313" key="3">
    <source>
        <dbReference type="EMBL" id="SFH77544.1"/>
    </source>
</evidence>
<reference evidence="3 4" key="1">
    <citation type="submission" date="2016-10" db="EMBL/GenBank/DDBJ databases">
        <authorList>
            <person name="de Groot N.N."/>
        </authorList>
    </citation>
    <scope>NUCLEOTIDE SEQUENCE [LARGE SCALE GENOMIC DNA]</scope>
    <source>
        <strain evidence="3 4">DSM 26000</strain>
    </source>
</reference>
<dbReference type="PANTHER" id="PTHR14969">
    <property type="entry name" value="SPHINGOSINE-1-PHOSPHATE PHOSPHOHYDROLASE"/>
    <property type="match status" value="1"/>
</dbReference>
<evidence type="ECO:0000256" key="1">
    <source>
        <dbReference type="SAM" id="Phobius"/>
    </source>
</evidence>
<feature type="transmembrane region" description="Helical" evidence="1">
    <location>
        <begin position="133"/>
        <end position="155"/>
    </location>
</feature>
<dbReference type="EMBL" id="FOQT01000001">
    <property type="protein sequence ID" value="SFH77544.1"/>
    <property type="molecule type" value="Genomic_DNA"/>
</dbReference>
<proteinExistence type="predicted"/>
<dbReference type="InterPro" id="IPR036938">
    <property type="entry name" value="PAP2/HPO_sf"/>
</dbReference>
<dbReference type="RefSeq" id="WP_090078193.1">
    <property type="nucleotide sequence ID" value="NZ_FOQT01000001.1"/>
</dbReference>
<dbReference type="CDD" id="cd03392">
    <property type="entry name" value="PAP2_like_2"/>
    <property type="match status" value="1"/>
</dbReference>
<evidence type="ECO:0000259" key="2">
    <source>
        <dbReference type="SMART" id="SM00014"/>
    </source>
</evidence>
<sequence>MTDNFELKSKNSAVIYISAILFSVALLIFMFLAYNVAIEKNFTLDNAVLKFATSLTSPFLVKLMNVVTFFGSSAFLLPTYILIIVYFIIKKDKFSVLNIGFISVGSAIFTNFLKNYFQRTRPESSLIKSLINYSFPSGHSISAAVLFGILTFLLWQTSLSKIRKYTISFLFLFFALMIGLSRIILRVHYATDVIAGYCLGIAWLIFCFWILKFLFGKFSRTSKMSQ</sequence>
<feature type="transmembrane region" description="Helical" evidence="1">
    <location>
        <begin position="66"/>
        <end position="89"/>
    </location>
</feature>
<dbReference type="STRING" id="1125876.SAMN05443292_0057"/>
<keyword evidence="1" id="KW-1133">Transmembrane helix</keyword>
<gene>
    <name evidence="3" type="ORF">SAMN05443292_0057</name>
</gene>
<dbReference type="OrthoDB" id="9789113at2"/>
<feature type="transmembrane region" description="Helical" evidence="1">
    <location>
        <begin position="96"/>
        <end position="113"/>
    </location>
</feature>
<protein>
    <submittedName>
        <fullName evidence="3">Undecaprenyl-diphosphatase</fullName>
    </submittedName>
</protein>